<keyword evidence="2" id="KW-1185">Reference proteome</keyword>
<evidence type="ECO:0000313" key="2">
    <source>
        <dbReference type="Proteomes" id="UP000541535"/>
    </source>
</evidence>
<protein>
    <recommendedName>
        <fullName evidence="3">NIL domain-containing protein</fullName>
    </recommendedName>
</protein>
<reference evidence="1 2" key="1">
    <citation type="submission" date="2020-08" db="EMBL/GenBank/DDBJ databases">
        <title>Genomic Encyclopedia of Type Strains, Phase III (KMG-III): the genomes of soil and plant-associated and newly described type strains.</title>
        <authorList>
            <person name="Whitman W."/>
        </authorList>
    </citation>
    <scope>NUCLEOTIDE SEQUENCE [LARGE SCALE GENOMIC DNA]</scope>
    <source>
        <strain evidence="1 2">CECT 8897</strain>
    </source>
</reference>
<dbReference type="RefSeq" id="WP_183442843.1">
    <property type="nucleotide sequence ID" value="NZ_JACHXD010000013.1"/>
</dbReference>
<proteinExistence type="predicted"/>
<evidence type="ECO:0008006" key="3">
    <source>
        <dbReference type="Google" id="ProtNLM"/>
    </source>
</evidence>
<gene>
    <name evidence="1" type="ORF">FHS03_004187</name>
</gene>
<dbReference type="AlphaFoldDB" id="A0A7W5FVT5"/>
<accession>A0A7W5FVT5</accession>
<dbReference type="EMBL" id="JACHXD010000013">
    <property type="protein sequence ID" value="MBB3121114.1"/>
    <property type="molecule type" value="Genomic_DNA"/>
</dbReference>
<organism evidence="1 2">
    <name type="scientific">Pseudoduganella violacea</name>
    <dbReference type="NCBI Taxonomy" id="1715466"/>
    <lineage>
        <taxon>Bacteria</taxon>
        <taxon>Pseudomonadati</taxon>
        <taxon>Pseudomonadota</taxon>
        <taxon>Betaproteobacteria</taxon>
        <taxon>Burkholderiales</taxon>
        <taxon>Oxalobacteraceae</taxon>
        <taxon>Telluria group</taxon>
        <taxon>Pseudoduganella</taxon>
    </lineage>
</organism>
<name>A0A7W5FVT5_9BURK</name>
<evidence type="ECO:0000313" key="1">
    <source>
        <dbReference type="EMBL" id="MBB3121114.1"/>
    </source>
</evidence>
<sequence>MGTLSRILPAARRPGKPAAAQGTRLISVIVGAESITALRRVAFHICGCRLASMRIESWGEGQMRASLYLTRGDDGGIDAALRQHFPNALILSAPGHLPH</sequence>
<comment type="caution">
    <text evidence="1">The sequence shown here is derived from an EMBL/GenBank/DDBJ whole genome shotgun (WGS) entry which is preliminary data.</text>
</comment>
<dbReference type="Proteomes" id="UP000541535">
    <property type="component" value="Unassembled WGS sequence"/>
</dbReference>